<dbReference type="Gene3D" id="1.10.30.50">
    <property type="match status" value="1"/>
</dbReference>
<dbReference type="GO" id="GO:0003676">
    <property type="term" value="F:nucleic acid binding"/>
    <property type="evidence" value="ECO:0007669"/>
    <property type="project" value="InterPro"/>
</dbReference>
<dbReference type="GO" id="GO:0004519">
    <property type="term" value="F:endonuclease activity"/>
    <property type="evidence" value="ECO:0007669"/>
    <property type="project" value="UniProtKB-KW"/>
</dbReference>
<organism evidence="3 4">
    <name type="scientific">Corynebacterium pseudokroppenstedtii</name>
    <dbReference type="NCBI Taxonomy" id="2804917"/>
    <lineage>
        <taxon>Bacteria</taxon>
        <taxon>Bacillati</taxon>
        <taxon>Actinomycetota</taxon>
        <taxon>Actinomycetes</taxon>
        <taxon>Mycobacteriales</taxon>
        <taxon>Corynebacteriaceae</taxon>
        <taxon>Corynebacterium</taxon>
    </lineage>
</organism>
<proteinExistence type="predicted"/>
<evidence type="ECO:0000259" key="2">
    <source>
        <dbReference type="SMART" id="SM00507"/>
    </source>
</evidence>
<dbReference type="CDD" id="cd00085">
    <property type="entry name" value="HNHc"/>
    <property type="match status" value="1"/>
</dbReference>
<dbReference type="GO" id="GO:0008270">
    <property type="term" value="F:zinc ion binding"/>
    <property type="evidence" value="ECO:0007669"/>
    <property type="project" value="InterPro"/>
</dbReference>
<gene>
    <name evidence="3" type="ORF">Q0N40_02260</name>
</gene>
<dbReference type="InterPro" id="IPR052892">
    <property type="entry name" value="NA-targeting_endonuclease"/>
</dbReference>
<dbReference type="InterPro" id="IPR003615">
    <property type="entry name" value="HNH_nuc"/>
</dbReference>
<dbReference type="KEGG" id="cpsk:Q0N40_02260"/>
<dbReference type="Proteomes" id="UP001174314">
    <property type="component" value="Chromosome"/>
</dbReference>
<keyword evidence="3" id="KW-0255">Endonuclease</keyword>
<reference evidence="3 4" key="1">
    <citation type="submission" date="2023-10" db="EMBL/GenBank/DDBJ databases">
        <title>complete genome sequence of Corynebacterium pseudokroppenstedtii P15-C1.</title>
        <authorList>
            <person name="Bruggemann H."/>
            <person name="Poehlein A."/>
        </authorList>
    </citation>
    <scope>NUCLEOTIDE SEQUENCE [LARGE SCALE GENOMIC DNA]</scope>
    <source>
        <strain evidence="3 4">P15_C1</strain>
    </source>
</reference>
<protein>
    <submittedName>
        <fullName evidence="3">HNH endonuclease</fullName>
    </submittedName>
</protein>
<keyword evidence="3" id="KW-0540">Nuclease</keyword>
<dbReference type="AlphaFoldDB" id="A0AAU0Q0P6"/>
<feature type="region of interest" description="Disordered" evidence="1">
    <location>
        <begin position="66"/>
        <end position="92"/>
    </location>
</feature>
<evidence type="ECO:0000256" key="1">
    <source>
        <dbReference type="SAM" id="MobiDB-lite"/>
    </source>
</evidence>
<name>A0AAU0Q0P6_9CORY</name>
<dbReference type="InterPro" id="IPR002711">
    <property type="entry name" value="HNH"/>
</dbReference>
<dbReference type="RefSeq" id="WP_204088078.1">
    <property type="nucleotide sequence ID" value="NZ_CP137757.1"/>
</dbReference>
<keyword evidence="4" id="KW-1185">Reference proteome</keyword>
<dbReference type="PANTHER" id="PTHR33877">
    <property type="entry name" value="SLL1193 PROTEIN"/>
    <property type="match status" value="1"/>
</dbReference>
<evidence type="ECO:0000313" key="3">
    <source>
        <dbReference type="EMBL" id="WPF25394.1"/>
    </source>
</evidence>
<keyword evidence="3" id="KW-0378">Hydrolase</keyword>
<evidence type="ECO:0000313" key="4">
    <source>
        <dbReference type="Proteomes" id="UP001174314"/>
    </source>
</evidence>
<dbReference type="PANTHER" id="PTHR33877:SF1">
    <property type="entry name" value="TYPE IV METHYL-DIRECTED RESTRICTION ENZYME ECOKMCRA"/>
    <property type="match status" value="1"/>
</dbReference>
<accession>A0AAU0Q0P6</accession>
<dbReference type="EMBL" id="CP137757">
    <property type="protein sequence ID" value="WPF25394.1"/>
    <property type="molecule type" value="Genomic_DNA"/>
</dbReference>
<feature type="domain" description="HNH nuclease" evidence="2">
    <location>
        <begin position="14"/>
        <end position="63"/>
    </location>
</feature>
<sequence>MNTHNPNKPETPRHLRTRIRQRDHYTCQLCGAPGREVDHIIPTSQGGTHTSTNLRVLCRTCHTRKTTRETRVGKTQKTQRLHLPPEPHPGIT</sequence>
<dbReference type="Pfam" id="PF01844">
    <property type="entry name" value="HNH"/>
    <property type="match status" value="1"/>
</dbReference>
<dbReference type="SMART" id="SM00507">
    <property type="entry name" value="HNHc"/>
    <property type="match status" value="1"/>
</dbReference>